<name>A0A0W0XPH5_9GAMM</name>
<dbReference type="PATRIC" id="fig|45073.5.peg.2635"/>
<dbReference type="AlphaFoldDB" id="A0A0W0XPH5"/>
<dbReference type="Proteomes" id="UP000054618">
    <property type="component" value="Unassembled WGS sequence"/>
</dbReference>
<gene>
    <name evidence="1" type="ORF">Lqui_2492</name>
</gene>
<evidence type="ECO:0000313" key="1">
    <source>
        <dbReference type="EMBL" id="KTD46567.1"/>
    </source>
</evidence>
<accession>A0A0W0XPH5</accession>
<dbReference type="RefSeq" id="WP_133129101.1">
    <property type="nucleotide sequence ID" value="NZ_CAAAIK010000008.1"/>
</dbReference>
<organism evidence="1 2">
    <name type="scientific">Legionella quinlivanii</name>
    <dbReference type="NCBI Taxonomy" id="45073"/>
    <lineage>
        <taxon>Bacteria</taxon>
        <taxon>Pseudomonadati</taxon>
        <taxon>Pseudomonadota</taxon>
        <taxon>Gammaproteobacteria</taxon>
        <taxon>Legionellales</taxon>
        <taxon>Legionellaceae</taxon>
        <taxon>Legionella</taxon>
    </lineage>
</organism>
<proteinExistence type="predicted"/>
<comment type="caution">
    <text evidence="1">The sequence shown here is derived from an EMBL/GenBank/DDBJ whole genome shotgun (WGS) entry which is preliminary data.</text>
</comment>
<dbReference type="OrthoDB" id="9900994at2"/>
<protein>
    <submittedName>
        <fullName evidence="1">Uncharacterized protein</fullName>
    </submittedName>
</protein>
<sequence>MPVEGEMPRFRYQLNIRDVSVEGDCLKLDFQPDNFFESIKAKFKFADNTFHFKRVLWEGIDYLTVDEIRQFLKKKLFSAFVYSNTEGEYLKIVFPSPPLSDFFTNENTKTYPFISGLVRMKEYLTNALKETGKELDNLVFTETQRELSLESFIHQTYKQKTMSTTIVLLSDLSVEKRSYFLQKFALDALNNYREGLPFIIYCPLLQFPTPHSLMRNALSFYDFNAYDYHLLEKYPVIWVLDGVEQIYQKHGVFNILSPFNNDFHVQNSHFLIGFHQDSNPQPHYFDPIQRVRVIGPRDPRKVFFFNMTANHSPNLTEMPASSWMTLREPSPQSDLTEEPKSLNDYAKIQQISALVQKKIEQYERSPQACMGINHQKKGNALRQALNNAQKIGANASLYEFLNHKEEGAKSILEAFAYHRLGFFGKPNSLKLFEKQVNGLSPASDHGLCDDSSPDYRC</sequence>
<dbReference type="EMBL" id="LNYS01000022">
    <property type="protein sequence ID" value="KTD46567.1"/>
    <property type="molecule type" value="Genomic_DNA"/>
</dbReference>
<evidence type="ECO:0000313" key="2">
    <source>
        <dbReference type="Proteomes" id="UP000054618"/>
    </source>
</evidence>
<reference evidence="1 2" key="1">
    <citation type="submission" date="2015-11" db="EMBL/GenBank/DDBJ databases">
        <title>Genomic analysis of 38 Legionella species identifies large and diverse effector repertoires.</title>
        <authorList>
            <person name="Burstein D."/>
            <person name="Amaro F."/>
            <person name="Zusman T."/>
            <person name="Lifshitz Z."/>
            <person name="Cohen O."/>
            <person name="Gilbert J.A."/>
            <person name="Pupko T."/>
            <person name="Shuman H.A."/>
            <person name="Segal G."/>
        </authorList>
    </citation>
    <scope>NUCLEOTIDE SEQUENCE [LARGE SCALE GENOMIC DNA]</scope>
    <source>
        <strain evidence="1 2">CDC#1442-AUS-E</strain>
    </source>
</reference>
<keyword evidence="2" id="KW-1185">Reference proteome</keyword>